<evidence type="ECO:0000256" key="9">
    <source>
        <dbReference type="SAM" id="Phobius"/>
    </source>
</evidence>
<organism evidence="10 11">
    <name type="scientific">Deinandra increscens subsp. villosa</name>
    <dbReference type="NCBI Taxonomy" id="3103831"/>
    <lineage>
        <taxon>Eukaryota</taxon>
        <taxon>Viridiplantae</taxon>
        <taxon>Streptophyta</taxon>
        <taxon>Embryophyta</taxon>
        <taxon>Tracheophyta</taxon>
        <taxon>Spermatophyta</taxon>
        <taxon>Magnoliopsida</taxon>
        <taxon>eudicotyledons</taxon>
        <taxon>Gunneridae</taxon>
        <taxon>Pentapetalae</taxon>
        <taxon>asterids</taxon>
        <taxon>campanulids</taxon>
        <taxon>Asterales</taxon>
        <taxon>Asteraceae</taxon>
        <taxon>Asteroideae</taxon>
        <taxon>Heliantheae alliance</taxon>
        <taxon>Madieae</taxon>
        <taxon>Madiinae</taxon>
        <taxon>Deinandra</taxon>
    </lineage>
</organism>
<evidence type="ECO:0000256" key="8">
    <source>
        <dbReference type="SAM" id="MobiDB-lite"/>
    </source>
</evidence>
<accession>A0AAP0D969</accession>
<evidence type="ECO:0000313" key="11">
    <source>
        <dbReference type="Proteomes" id="UP001408789"/>
    </source>
</evidence>
<name>A0AAP0D969_9ASTR</name>
<comment type="caution">
    <text evidence="10">The sequence shown here is derived from an EMBL/GenBank/DDBJ whole genome shotgun (WGS) entry which is preliminary data.</text>
</comment>
<evidence type="ECO:0000256" key="2">
    <source>
        <dbReference type="ARBA" id="ARBA00006653"/>
    </source>
</evidence>
<keyword evidence="4" id="KW-0813">Transport</keyword>
<proteinExistence type="inferred from homology"/>
<feature type="transmembrane region" description="Helical" evidence="9">
    <location>
        <begin position="1166"/>
        <end position="1191"/>
    </location>
</feature>
<sequence length="1242" mass="137353">MRVAGQSPPPSSPASPSKLTAKDAESLFRTKPISEIRTVESATRKQIQDKSEELRQLVGNRYRDLIDSADSIVNMKSSCHSISGNISSVHHGILHSLSSTTINPNSASSNPARARMYGIACRVKYIVDTPENIWGSLDESMFVGAAARYMRAKLVHHGLTNNDYNKSVLLKFPLLQHQWQIVESFKTQISQRSRERLLDQAVGLEISAYADALAAVSVIDELDPAQVLKLLLDSRKSCVSQKLNSCKVAGEDVIMAFCEVLKVIQVSVAHVGELFLQVLSDMPLFYKTVLDSPPVSQLFGGIPNPDEEVRLWTSFRDRLESLMATLDRDFIATACLDFLRSCGKEIVNKVNGRYLIDAIDSGKQLAAAEKLIRETMEGKDVLGGSLEWLKSVFGSEIEMPWSRTRELVLGNDEDLWDEIFEQAFASRMKAIIQSGFHEMNNIVNVKESILTIDKGHGDKGDFQDFLKRSPLGGGVWFVESTTKKNSLVSSPKASPNGSDYQRCLNAYFGDEVGRIRMAVDNHCKNVLEDLLSFLESPKASLRLKELAPYLQNRCFESMSAILAELKNELECLYVALGESSSSPAIIVERSLFIGRLLFAFQKYSKNIPVLLGSPRSWLNESMAAVSGKVSPLLRYSGGMFDSFTSENHGKKMLTSPRRQSSLAASALFGVDDSPSPQLDELKKTTQDLCIKAHNLWITWVSDELSSILSHSLRNDESLSATTPLRGWEDTIVKQEDSADHPSEMKISLPSMPSLYITSYLFQACEEIHRVGGHVLDKPILQNFAARLLEKVIDMYVDFLSNDEASSTRLSEKGVLQVLLDLRFAADILSGGDLSGNEEVSKTSKAKTVYRRKQEVQQQKSVIKDRIHGLVIRLSQKLDPIDWLTYEPYLMENEKQCYLRNAVLFGFFVQLHRLYTDTMQKLPTNSESNIMRCSTVPRFKYLPISAPVLSAKGTSKSATSKSIDDVYTRNSWRNYTEEELSRSIDMDDNTSVGVATPFLKSFMQVGSRFGESTLKLGSMLTEGQVSRFGDILPAQAAGLLSQFTTASGWIQNPDFSTTLKSTNPSRFSVFTPSLSTVAAFYADQHNSHRSIYHKEEMGDSDPRSSLRCRHCAGPLTKEMETSAWTVGPLIRDSFSMIGSAVGGVSSAFYGFNLVMPVVQRRVKGPMWLHFLIGAPPVIVFSSACAGLAGGAIPALAQLASSSYHAAVSSPPLSAPPPQDDGISKSRTSSPIWCCGDDDLFSIA</sequence>
<dbReference type="InterPro" id="IPR033370">
    <property type="entry name" value="COG1"/>
</dbReference>
<reference evidence="10 11" key="1">
    <citation type="submission" date="2024-04" db="EMBL/GenBank/DDBJ databases">
        <title>The reference genome of an endangered Asteraceae, Deinandra increscens subsp. villosa, native to the Central Coast of California.</title>
        <authorList>
            <person name="Guilliams M."/>
            <person name="Hasenstab-Lehman K."/>
            <person name="Meyer R."/>
            <person name="Mcevoy S."/>
        </authorList>
    </citation>
    <scope>NUCLEOTIDE SEQUENCE [LARGE SCALE GENOMIC DNA]</scope>
    <source>
        <tissue evidence="10">Leaf</tissue>
    </source>
</reference>
<keyword evidence="9" id="KW-0812">Transmembrane</keyword>
<dbReference type="GO" id="GO:0017119">
    <property type="term" value="C:Golgi transport complex"/>
    <property type="evidence" value="ECO:0007669"/>
    <property type="project" value="InterPro"/>
</dbReference>
<dbReference type="EMBL" id="JBCNJP010000014">
    <property type="protein sequence ID" value="KAK9068572.1"/>
    <property type="molecule type" value="Genomic_DNA"/>
</dbReference>
<evidence type="ECO:0000256" key="6">
    <source>
        <dbReference type="ARBA" id="ARBA00023034"/>
    </source>
</evidence>
<comment type="similarity">
    <text evidence="2">Belongs to the COG1 family.</text>
</comment>
<dbReference type="GO" id="GO:0015031">
    <property type="term" value="P:protein transport"/>
    <property type="evidence" value="ECO:0007669"/>
    <property type="project" value="UniProtKB-KW"/>
</dbReference>
<feature type="region of interest" description="Disordered" evidence="8">
    <location>
        <begin position="1"/>
        <end position="26"/>
    </location>
</feature>
<evidence type="ECO:0000256" key="1">
    <source>
        <dbReference type="ARBA" id="ARBA00004395"/>
    </source>
</evidence>
<keyword evidence="11" id="KW-1185">Reference proteome</keyword>
<keyword evidence="6" id="KW-0333">Golgi apparatus</keyword>
<feature type="region of interest" description="Disordered" evidence="8">
    <location>
        <begin position="1208"/>
        <end position="1227"/>
    </location>
</feature>
<dbReference type="Pfam" id="PF08700">
    <property type="entry name" value="VPS51_Exo84_N"/>
    <property type="match status" value="1"/>
</dbReference>
<dbReference type="GO" id="GO:0006891">
    <property type="term" value="P:intra-Golgi vesicle-mediated transport"/>
    <property type="evidence" value="ECO:0007669"/>
    <property type="project" value="InterPro"/>
</dbReference>
<keyword evidence="9" id="KW-1133">Transmembrane helix</keyword>
<dbReference type="GO" id="GO:0000139">
    <property type="term" value="C:Golgi membrane"/>
    <property type="evidence" value="ECO:0007669"/>
    <property type="project" value="UniProtKB-SubCell"/>
</dbReference>
<keyword evidence="5" id="KW-0653">Protein transport</keyword>
<feature type="transmembrane region" description="Helical" evidence="9">
    <location>
        <begin position="1133"/>
        <end position="1154"/>
    </location>
</feature>
<dbReference type="PANTHER" id="PTHR31658">
    <property type="entry name" value="CONSERVED OLIGOMERIC GOLGI COMPLEX SUBUNIT 1"/>
    <property type="match status" value="1"/>
</dbReference>
<protein>
    <recommendedName>
        <fullName evidence="3">Conserved oligomeric Golgi complex subunit 1</fullName>
    </recommendedName>
</protein>
<evidence type="ECO:0000256" key="7">
    <source>
        <dbReference type="ARBA" id="ARBA00023136"/>
    </source>
</evidence>
<evidence type="ECO:0000313" key="10">
    <source>
        <dbReference type="EMBL" id="KAK9068572.1"/>
    </source>
</evidence>
<evidence type="ECO:0000256" key="3">
    <source>
        <dbReference type="ARBA" id="ARBA00020978"/>
    </source>
</evidence>
<gene>
    <name evidence="10" type="ORF">SSX86_012687</name>
</gene>
<dbReference type="Proteomes" id="UP001408789">
    <property type="component" value="Unassembled WGS sequence"/>
</dbReference>
<comment type="subcellular location">
    <subcellularLocation>
        <location evidence="1">Golgi apparatus membrane</location>
        <topology evidence="1">Peripheral membrane protein</topology>
    </subcellularLocation>
</comment>
<evidence type="ECO:0000256" key="4">
    <source>
        <dbReference type="ARBA" id="ARBA00022448"/>
    </source>
</evidence>
<keyword evidence="7 9" id="KW-0472">Membrane</keyword>
<evidence type="ECO:0000256" key="5">
    <source>
        <dbReference type="ARBA" id="ARBA00022927"/>
    </source>
</evidence>
<dbReference type="AlphaFoldDB" id="A0AAP0D969"/>
<dbReference type="PANTHER" id="PTHR31658:SF0">
    <property type="entry name" value="CONSERVED OLIGOMERIC GOLGI COMPLEX SUBUNIT 1"/>
    <property type="match status" value="1"/>
</dbReference>